<keyword evidence="2" id="KW-1185">Reference proteome</keyword>
<organism evidence="2 3">
    <name type="scientific">Drosophila hydei</name>
    <name type="common">Fruit fly</name>
    <dbReference type="NCBI Taxonomy" id="7224"/>
    <lineage>
        <taxon>Eukaryota</taxon>
        <taxon>Metazoa</taxon>
        <taxon>Ecdysozoa</taxon>
        <taxon>Arthropoda</taxon>
        <taxon>Hexapoda</taxon>
        <taxon>Insecta</taxon>
        <taxon>Pterygota</taxon>
        <taxon>Neoptera</taxon>
        <taxon>Endopterygota</taxon>
        <taxon>Diptera</taxon>
        <taxon>Brachycera</taxon>
        <taxon>Muscomorpha</taxon>
        <taxon>Ephydroidea</taxon>
        <taxon>Drosophilidae</taxon>
        <taxon>Drosophila</taxon>
    </lineage>
</organism>
<sequence length="132" mass="14100">MAATGIYFVGALLLCLCACAWAAPSVSDLEQFGELERTLKDLATSVLAMNGGTAGGGESGMSKYFLLPSMTLFTTRCSPYSGCQCEGSGERYGLGKRWRDYFGVSEQAVPMKMVRVDGAQFSVLLDNVLADL</sequence>
<evidence type="ECO:0000313" key="3">
    <source>
        <dbReference type="RefSeq" id="XP_030079326.1"/>
    </source>
</evidence>
<reference evidence="3" key="1">
    <citation type="submission" date="2025-08" db="UniProtKB">
        <authorList>
            <consortium name="RefSeq"/>
        </authorList>
    </citation>
    <scope>IDENTIFICATION</scope>
    <source>
        <strain evidence="3">15085-1641.00</strain>
        <tissue evidence="3">Whole body</tissue>
    </source>
</reference>
<name>A0A6J2SQG5_DROHY</name>
<proteinExistence type="predicted"/>
<dbReference type="KEGG" id="dhe:111598459"/>
<feature type="signal peptide" evidence="1">
    <location>
        <begin position="1"/>
        <end position="22"/>
    </location>
</feature>
<dbReference type="RefSeq" id="XP_030079326.1">
    <property type="nucleotide sequence ID" value="XM_030223466.1"/>
</dbReference>
<dbReference type="Proteomes" id="UP000504633">
    <property type="component" value="Unplaced"/>
</dbReference>
<accession>A0A6J2SQG5</accession>
<gene>
    <name evidence="3" type="primary">LOC111598459</name>
</gene>
<dbReference type="AlphaFoldDB" id="A0A6J2SQG5"/>
<keyword evidence="1" id="KW-0732">Signal</keyword>
<protein>
    <submittedName>
        <fullName evidence="3">Uncharacterized protein LOC111598459</fullName>
    </submittedName>
</protein>
<evidence type="ECO:0000256" key="1">
    <source>
        <dbReference type="SAM" id="SignalP"/>
    </source>
</evidence>
<evidence type="ECO:0000313" key="2">
    <source>
        <dbReference type="Proteomes" id="UP000504633"/>
    </source>
</evidence>
<feature type="chain" id="PRO_5026680703" evidence="1">
    <location>
        <begin position="23"/>
        <end position="132"/>
    </location>
</feature>
<dbReference type="OrthoDB" id="7871809at2759"/>
<dbReference type="GeneID" id="111598459"/>